<feature type="region of interest" description="Disordered" evidence="8">
    <location>
        <begin position="498"/>
        <end position="548"/>
    </location>
</feature>
<evidence type="ECO:0000313" key="11">
    <source>
        <dbReference type="EMBL" id="KAK0425311.1"/>
    </source>
</evidence>
<accession>A0AA39M8B7</accession>
<dbReference type="GO" id="GO:0005737">
    <property type="term" value="C:cytoplasm"/>
    <property type="evidence" value="ECO:0007669"/>
    <property type="project" value="UniProtKB-SubCell"/>
</dbReference>
<dbReference type="Pfam" id="PF10189">
    <property type="entry name" value="Ints3_N"/>
    <property type="match status" value="1"/>
</dbReference>
<feature type="domain" description="Integrator complex subunit 3 N-terminal" evidence="9">
    <location>
        <begin position="68"/>
        <end position="473"/>
    </location>
</feature>
<organism evidence="11 12">
    <name type="scientific">Steinernema hermaphroditum</name>
    <dbReference type="NCBI Taxonomy" id="289476"/>
    <lineage>
        <taxon>Eukaryota</taxon>
        <taxon>Metazoa</taxon>
        <taxon>Ecdysozoa</taxon>
        <taxon>Nematoda</taxon>
        <taxon>Chromadorea</taxon>
        <taxon>Rhabditida</taxon>
        <taxon>Tylenchina</taxon>
        <taxon>Panagrolaimomorpha</taxon>
        <taxon>Strongyloidoidea</taxon>
        <taxon>Steinernematidae</taxon>
        <taxon>Steinernema</taxon>
    </lineage>
</organism>
<keyword evidence="5" id="KW-0539">Nucleus</keyword>
<evidence type="ECO:0000259" key="10">
    <source>
        <dbReference type="Pfam" id="PF24566"/>
    </source>
</evidence>
<evidence type="ECO:0000256" key="7">
    <source>
        <dbReference type="ARBA" id="ARBA00054331"/>
    </source>
</evidence>
<dbReference type="Proteomes" id="UP001175271">
    <property type="component" value="Unassembled WGS sequence"/>
</dbReference>
<comment type="function">
    <text evidence="7">Component of the integrator complex, a multiprotein complex that terminates RNA polymerase II (Pol II) transcription in the promoter-proximal region of genes. The integrator complex provides a quality checkpoint during transcription elongation by driving premature transcription termination of transcripts that are unfavorably configured for transcriptional elongation: the complex terminates transcription by (1) catalyzing dephosphorylation of the C-terminal domain (CTD) of Pol II subunit Polr2A/Rbp1 and Spt5, and (2) degrading the exiting nascent RNA transcript via endonuclease activity. The integrator complex is also involved in the 3'-end processing of the U7 snRNA, and also the spliceosomal snRNAs U1, U2, U4 and U5.</text>
</comment>
<evidence type="ECO:0000256" key="8">
    <source>
        <dbReference type="SAM" id="MobiDB-lite"/>
    </source>
</evidence>
<dbReference type="InterPro" id="IPR045334">
    <property type="entry name" value="INTS3"/>
</dbReference>
<evidence type="ECO:0000313" key="12">
    <source>
        <dbReference type="Proteomes" id="UP001175271"/>
    </source>
</evidence>
<name>A0AA39M8B7_9BILA</name>
<dbReference type="PANTHER" id="PTHR13587">
    <property type="entry name" value="INTEGRATOR COMPLEX SUBUNIT 3"/>
    <property type="match status" value="1"/>
</dbReference>
<proteinExistence type="inferred from homology"/>
<keyword evidence="12" id="KW-1185">Reference proteome</keyword>
<protein>
    <recommendedName>
        <fullName evidence="6">SOSS complex subunit A homolog</fullName>
    </recommendedName>
</protein>
<comment type="similarity">
    <text evidence="3">Belongs to the Integrator subunit 3 family.</text>
</comment>
<dbReference type="EMBL" id="JAUCMV010000001">
    <property type="protein sequence ID" value="KAK0425311.1"/>
    <property type="molecule type" value="Genomic_DNA"/>
</dbReference>
<evidence type="ECO:0000259" key="9">
    <source>
        <dbReference type="Pfam" id="PF10189"/>
    </source>
</evidence>
<dbReference type="AlphaFoldDB" id="A0AA39M8B7"/>
<dbReference type="InterPro" id="IPR019333">
    <property type="entry name" value="INTS3_N"/>
</dbReference>
<evidence type="ECO:0000256" key="1">
    <source>
        <dbReference type="ARBA" id="ARBA00004123"/>
    </source>
</evidence>
<dbReference type="GO" id="GO:0005634">
    <property type="term" value="C:nucleus"/>
    <property type="evidence" value="ECO:0007669"/>
    <property type="project" value="UniProtKB-SubCell"/>
</dbReference>
<feature type="domain" description="Ints3-like C-terminal" evidence="10">
    <location>
        <begin position="620"/>
        <end position="1014"/>
    </location>
</feature>
<sequence length="1064" mass="120753">MDSSPGSKNGRRESRLLNTNVRYEERNEADEKFEWQFSLVMAKINGFSEKESLDNLIALSNVDKASFENCCAGLVYAFLVDPERANKYLKLLSHIAPSDQWFTALCVVNMILIEMSHRLKSQVRSRLIILFSHLMRDPTCKKLDNVIMNFARFIGSDCCDTHETLDLLASFCQILIENSEWLKSLKMNASLPSVSFVTATRFLSNPALGKEFDQQKNVLLHFCEMVARDKFLSLANLGREILFHFMKLSTCPRFAAVWSDIYNEPRRICPNMIGGVADLMNKLNPGVAVPPRLPQMLQKRIEQMLKFPASADFDVHFHWINRALMNPTCSGLRVEIIRVLPLVIVENRHAYDLRATFAVFLLNSAPLPEQQMCKLAFFYDWLSFVRTTPQPPLCSIDVVLPTLRHAIQFLPQLANALIDFLVLIVGTLDPPREAQILDNVRNAIRAAEAKHANSLAYVLEHPNMNASVREAFQRRFPDIITFASSSMDNRFPAVVHQPSSDQVEAPVAAEPQKISVRDPRHQKNRKSSADVVSQSAPDKSIKAKSVSEPPLNVIESNAAVIDDDNDMDDNSDDVITADAIDTSSASSEADRAEHYIVALNDDILRELTEELDVAVRNNDGNAVEIFNKLLYAVCEKNGSIDEEQLELIAQCLLIIFDPFFSKHQFVPKDTSDDNVSEVLSNTPFYALFRLLSLIPDEDRSNYPLLVLLVQMQEKQRSLSYLMLYFLKGGRTDDDRSMNIDQDSVRLYSSFCKEKGVSVEDQLAIDLEASEADDHRLFVYLVPYVFDKFDTQVIGSAAILKVVCAHVDRAQLLSLTCDIFRESITMFRKDSFPQLITSSLEWEPLDQITLWQFIHSDSVPADWIFPVIPKLSSTKHAEAVTNTLLMLRRLSRDPTLNLIRLLFAKPAKDPFTVNALMILFDDDDSIPRIAGLLLNLARKLIRNGSLLISKKDVKGTLCVELVVAHIENLRNAYLAKITKKVETFFSHADLREMFAEIKNDNSLEQIPKKYGELFATIEIMEEERKSRVRKTGRRRQAAANNNGDSDEEEKVTRKKRRVKDESDSD</sequence>
<comment type="caution">
    <text evidence="11">The sequence shown here is derived from an EMBL/GenBank/DDBJ whole genome shotgun (WGS) entry which is preliminary data.</text>
</comment>
<evidence type="ECO:0000256" key="5">
    <source>
        <dbReference type="ARBA" id="ARBA00023242"/>
    </source>
</evidence>
<evidence type="ECO:0000256" key="2">
    <source>
        <dbReference type="ARBA" id="ARBA00004496"/>
    </source>
</evidence>
<keyword evidence="4" id="KW-0963">Cytoplasm</keyword>
<feature type="compositionally biased region" description="Basic residues" evidence="8">
    <location>
        <begin position="1025"/>
        <end position="1035"/>
    </location>
</feature>
<dbReference type="Pfam" id="PF24566">
    <property type="entry name" value="HEAT_Ints3_C"/>
    <property type="match status" value="1"/>
</dbReference>
<reference evidence="11" key="1">
    <citation type="submission" date="2023-06" db="EMBL/GenBank/DDBJ databases">
        <title>Genomic analysis of the entomopathogenic nematode Steinernema hermaphroditum.</title>
        <authorList>
            <person name="Schwarz E.M."/>
            <person name="Heppert J.K."/>
            <person name="Baniya A."/>
            <person name="Schwartz H.T."/>
            <person name="Tan C.-H."/>
            <person name="Antoshechkin I."/>
            <person name="Sternberg P.W."/>
            <person name="Goodrich-Blair H."/>
            <person name="Dillman A.R."/>
        </authorList>
    </citation>
    <scope>NUCLEOTIDE SEQUENCE</scope>
    <source>
        <strain evidence="11">PS9179</strain>
        <tissue evidence="11">Whole animal</tissue>
    </source>
</reference>
<feature type="region of interest" description="Disordered" evidence="8">
    <location>
        <begin position="1024"/>
        <end position="1064"/>
    </location>
</feature>
<evidence type="ECO:0000256" key="6">
    <source>
        <dbReference type="ARBA" id="ARBA00032741"/>
    </source>
</evidence>
<evidence type="ECO:0000256" key="3">
    <source>
        <dbReference type="ARBA" id="ARBA00006130"/>
    </source>
</evidence>
<evidence type="ECO:0000256" key="4">
    <source>
        <dbReference type="ARBA" id="ARBA00022490"/>
    </source>
</evidence>
<gene>
    <name evidence="11" type="ORF">QR680_009137</name>
</gene>
<comment type="subcellular location">
    <subcellularLocation>
        <location evidence="2">Cytoplasm</location>
    </subcellularLocation>
    <subcellularLocation>
        <location evidence="1">Nucleus</location>
    </subcellularLocation>
</comment>
<dbReference type="InterPro" id="IPR056518">
    <property type="entry name" value="HEAT_Ints3_C"/>
</dbReference>
<dbReference type="PANTHER" id="PTHR13587:SF7">
    <property type="entry name" value="INTEGRATOR COMPLEX SUBUNIT 3"/>
    <property type="match status" value="1"/>
</dbReference>